<gene>
    <name evidence="2" type="ORF">DERYTH_LOCUS18060</name>
</gene>
<proteinExistence type="predicted"/>
<dbReference type="OrthoDB" id="2311218at2759"/>
<evidence type="ECO:0000313" key="2">
    <source>
        <dbReference type="EMBL" id="CAG8763726.1"/>
    </source>
</evidence>
<feature type="compositionally biased region" description="Basic and acidic residues" evidence="1">
    <location>
        <begin position="206"/>
        <end position="216"/>
    </location>
</feature>
<feature type="region of interest" description="Disordered" evidence="1">
    <location>
        <begin position="206"/>
        <end position="228"/>
    </location>
</feature>
<organism evidence="2 3">
    <name type="scientific">Dentiscutata erythropus</name>
    <dbReference type="NCBI Taxonomy" id="1348616"/>
    <lineage>
        <taxon>Eukaryota</taxon>
        <taxon>Fungi</taxon>
        <taxon>Fungi incertae sedis</taxon>
        <taxon>Mucoromycota</taxon>
        <taxon>Glomeromycotina</taxon>
        <taxon>Glomeromycetes</taxon>
        <taxon>Diversisporales</taxon>
        <taxon>Gigasporaceae</taxon>
        <taxon>Dentiscutata</taxon>
    </lineage>
</organism>
<comment type="caution">
    <text evidence="2">The sequence shown here is derived from an EMBL/GenBank/DDBJ whole genome shotgun (WGS) entry which is preliminary data.</text>
</comment>
<sequence length="807" mass="92477">MYLLPECLNAVKYRAFWESTDQPSLKKFLDFRLSAGDIEDSRVEYDRYKKELDVISKFYAEASESGQEVQRWKNAFKASNGKDCLSVGELAPRTALRLIIPLSTPTTLQSCALVVGTTACLLESKRSSAIKNFWKLQNERQNLIMKNQLVEDKVNFRKEKANAKVQKLQTNQYITVATVATEQIQQYAKSTTTSITKRFFDNDNERTAKRTRTNKDSEDDDGTENSPFLESVENLSSVSLKNQFSLDNDPFPMSGKKSSNNDKDIIDEFFSGPSTQVSHDLVMTEYPQQTLPCILKSGENFTDVWNKYLLKIDLHQWRVENDSIVVTFQNDILKSMCLKESWEQIRGQKLHLAEENLLERLSPVFQKIEDEKQSLLRKFAQVWTAIGEDDISLFEQYALLVIHIFISEFTSKRSAISHPSTTEAMWSTIMSFITGKAIRSGYVEYTWGEVELDSTALRKDSGRDILSLPRVATGHKGDGTGLSNDGRECFVMEISYAPQDQDRRKTAEDLYKLLREMRDMLHISKKEKRELGYKIPKEGLCVYGSQCYGYTQDLFEMEYINPFYIARKIGSVKISNNDITKLAFVLRMMWAFKERVASANEVWNNLESRYENYTTLESSDDGDNFTKMTPKKQSKQSAIQDLSYSSTETILSKNDRDVNLSCNTKNTNGQAEISELEQDNECDKNQIVDRGLIEELHLSTESQDFIDSAIYNTSSTEINSSNSIDKISEEVKSSPETKVNIPTVSYVFPKNNPKINSPKLFPLKKMLSKETRNQVINKLTTHFIDSPKLDKNNSIYTEGEHQTDSYW</sequence>
<dbReference type="AlphaFoldDB" id="A0A9N9J4P3"/>
<evidence type="ECO:0000313" key="3">
    <source>
        <dbReference type="Proteomes" id="UP000789405"/>
    </source>
</evidence>
<accession>A0A9N9J4P3</accession>
<feature type="non-terminal residue" evidence="2">
    <location>
        <position position="807"/>
    </location>
</feature>
<reference evidence="2" key="1">
    <citation type="submission" date="2021-06" db="EMBL/GenBank/DDBJ databases">
        <authorList>
            <person name="Kallberg Y."/>
            <person name="Tangrot J."/>
            <person name="Rosling A."/>
        </authorList>
    </citation>
    <scope>NUCLEOTIDE SEQUENCE</scope>
    <source>
        <strain evidence="2">MA453B</strain>
    </source>
</reference>
<protein>
    <submittedName>
        <fullName evidence="2">27435_t:CDS:1</fullName>
    </submittedName>
</protein>
<dbReference type="EMBL" id="CAJVPY010017788">
    <property type="protein sequence ID" value="CAG8763726.1"/>
    <property type="molecule type" value="Genomic_DNA"/>
</dbReference>
<name>A0A9N9J4P3_9GLOM</name>
<dbReference type="Proteomes" id="UP000789405">
    <property type="component" value="Unassembled WGS sequence"/>
</dbReference>
<evidence type="ECO:0000256" key="1">
    <source>
        <dbReference type="SAM" id="MobiDB-lite"/>
    </source>
</evidence>
<keyword evidence="3" id="KW-1185">Reference proteome</keyword>